<dbReference type="PROSITE" id="PS50222">
    <property type="entry name" value="EF_HAND_2"/>
    <property type="match status" value="2"/>
</dbReference>
<reference evidence="4" key="1">
    <citation type="submission" date="2022-07" db="EMBL/GenBank/DDBJ databases">
        <title>Genome analysis of Parmales, a sister group of diatoms, reveals the evolutionary specialization of diatoms from phago-mixotrophs to photoautotrophs.</title>
        <authorList>
            <person name="Ban H."/>
            <person name="Sato S."/>
            <person name="Yoshikawa S."/>
            <person name="Kazumasa Y."/>
            <person name="Nakamura Y."/>
            <person name="Ichinomiya M."/>
            <person name="Saitoh K."/>
            <person name="Sato N."/>
            <person name="Blanc-Mathieu R."/>
            <person name="Endo H."/>
            <person name="Kuwata A."/>
            <person name="Ogata H."/>
        </authorList>
    </citation>
    <scope>NUCLEOTIDE SEQUENCE</scope>
</reference>
<dbReference type="Pfam" id="PF24816">
    <property type="entry name" value="Ig_CFAP65__9th"/>
    <property type="match status" value="1"/>
</dbReference>
<feature type="region of interest" description="Disordered" evidence="2">
    <location>
        <begin position="895"/>
        <end position="921"/>
    </location>
</feature>
<proteinExistence type="predicted"/>
<protein>
    <recommendedName>
        <fullName evidence="3">EF-hand domain-containing protein</fullName>
    </recommendedName>
</protein>
<dbReference type="Proteomes" id="UP001165082">
    <property type="component" value="Unassembled WGS sequence"/>
</dbReference>
<dbReference type="OrthoDB" id="415597at2759"/>
<dbReference type="SMART" id="SM00054">
    <property type="entry name" value="EFh"/>
    <property type="match status" value="2"/>
</dbReference>
<evidence type="ECO:0000313" key="4">
    <source>
        <dbReference type="EMBL" id="GMH46654.1"/>
    </source>
</evidence>
<name>A0A9W7DKB6_9STRA</name>
<dbReference type="EMBL" id="BRXZ01003062">
    <property type="protein sequence ID" value="GMH46654.1"/>
    <property type="molecule type" value="Genomic_DNA"/>
</dbReference>
<organism evidence="4 5">
    <name type="scientific">Triparma retinervis</name>
    <dbReference type="NCBI Taxonomy" id="2557542"/>
    <lineage>
        <taxon>Eukaryota</taxon>
        <taxon>Sar</taxon>
        <taxon>Stramenopiles</taxon>
        <taxon>Ochrophyta</taxon>
        <taxon>Bolidophyceae</taxon>
        <taxon>Parmales</taxon>
        <taxon>Triparmaceae</taxon>
        <taxon>Triparma</taxon>
    </lineage>
</organism>
<dbReference type="InterPro" id="IPR052614">
    <property type="entry name" value="CFAP65"/>
</dbReference>
<feature type="domain" description="EF-hand" evidence="3">
    <location>
        <begin position="797"/>
        <end position="832"/>
    </location>
</feature>
<evidence type="ECO:0000256" key="1">
    <source>
        <dbReference type="ARBA" id="ARBA00022837"/>
    </source>
</evidence>
<dbReference type="GO" id="GO:0005737">
    <property type="term" value="C:cytoplasm"/>
    <property type="evidence" value="ECO:0007669"/>
    <property type="project" value="UniProtKB-SubCell"/>
</dbReference>
<dbReference type="InterPro" id="IPR013783">
    <property type="entry name" value="Ig-like_fold"/>
</dbReference>
<evidence type="ECO:0000259" key="3">
    <source>
        <dbReference type="PROSITE" id="PS50222"/>
    </source>
</evidence>
<comment type="caution">
    <text evidence="4">The sequence shown here is derived from an EMBL/GenBank/DDBJ whole genome shotgun (WGS) entry which is preliminary data.</text>
</comment>
<dbReference type="PANTHER" id="PTHR46127">
    <property type="entry name" value="CILIA- AND FLAGELLA-ASSOCIATED PROTEIN 65"/>
    <property type="match status" value="1"/>
</dbReference>
<dbReference type="Gene3D" id="2.60.40.10">
    <property type="entry name" value="Immunoglobulins"/>
    <property type="match status" value="2"/>
</dbReference>
<dbReference type="InterPro" id="IPR056305">
    <property type="entry name" value="Ig_CFAP65_10th"/>
</dbReference>
<dbReference type="InterPro" id="IPR011992">
    <property type="entry name" value="EF-hand-dom_pair"/>
</dbReference>
<dbReference type="SUPFAM" id="SSF47473">
    <property type="entry name" value="EF-hand"/>
    <property type="match status" value="1"/>
</dbReference>
<dbReference type="Gene3D" id="1.10.238.10">
    <property type="entry name" value="EF-hand"/>
    <property type="match status" value="1"/>
</dbReference>
<dbReference type="Pfam" id="PF13499">
    <property type="entry name" value="EF-hand_7"/>
    <property type="match status" value="1"/>
</dbReference>
<dbReference type="GO" id="GO:0031514">
    <property type="term" value="C:motile cilium"/>
    <property type="evidence" value="ECO:0007669"/>
    <property type="project" value="UniProtKB-SubCell"/>
</dbReference>
<evidence type="ECO:0000256" key="2">
    <source>
        <dbReference type="SAM" id="MobiDB-lite"/>
    </source>
</evidence>
<dbReference type="AlphaFoldDB" id="A0A9W7DKB6"/>
<accession>A0A9W7DKB6</accession>
<gene>
    <name evidence="4" type="ORF">TrRE_jg2980</name>
</gene>
<keyword evidence="5" id="KW-1185">Reference proteome</keyword>
<dbReference type="GO" id="GO:0005509">
    <property type="term" value="F:calcium ion binding"/>
    <property type="evidence" value="ECO:0007669"/>
    <property type="project" value="InterPro"/>
</dbReference>
<feature type="domain" description="EF-hand" evidence="3">
    <location>
        <begin position="833"/>
        <end position="868"/>
    </location>
</feature>
<keyword evidence="1" id="KW-0106">Calcium</keyword>
<dbReference type="PANTHER" id="PTHR46127:SF1">
    <property type="entry name" value="CILIA- AND FLAGELLA-ASSOCIATED PROTEIN 65"/>
    <property type="match status" value="1"/>
</dbReference>
<dbReference type="InterPro" id="IPR056344">
    <property type="entry name" value="Ig_CFAP65-like_9th"/>
</dbReference>
<feature type="region of interest" description="Disordered" evidence="2">
    <location>
        <begin position="610"/>
        <end position="629"/>
    </location>
</feature>
<sequence length="1108" mass="123743">MPLKINLLGHASFPFLVFRDIRVEKGGYGMGCSTDQIFGQLGLEKINKTLAMPLTKSEVEYNLLSSPDLSLLPTFDFPFTPAPIKSETQVMYLELRNTEFLPVKWSIHLPNEKNIELETWADEGEPSEAEIKITRIIDELKCFEVYPKSGELESGESMTLKISYSYSSLEYGGKHELPLLLRVYQGKQFWINCIGRTLEKTESCVVPRTVCGLTQLHPVAVGTRPHEAPLQETELMNVSNTSVQYKIDTKSIDKFNEKFGYGLKLLQLENPSGSIEKLHSVLLRWRFFPLESKSYEIDIPYRIITGSTKTKGVLKFSAKGYDPRDWSVDPHRVAPPPLDSGHAPPVVQCLPVASQAASLSVDRLPFGRLPQRSTMTKLSILKNLSDRPIKFFIGDPYWKSDNVNDDSADILQVYPSQGVIEPGKQQLLKVAVNGNAYPRVLDKTIPVELMETPEETTNMKVKTAADKDSERMEAMTKQVGNSFHESVTLGNTLSVIGSKLNSLLEKAGKVHRSQLEARQVFLNKAYLLLTEIGSKNHVTESFIETVIMKLIKVGLNEDLDELALEEGGHEPRSLDVLMDELDHSYKNKWREPEIQLAFMLYGMADEDLPTPTKPKRGGGGSTMNTRSMTSLDGKVSFGSTVDMGASATAPLPTTGMRGTMVMSRGSSKIKGMEVAARAPEKSYIFLHVTGEIVEEEPFFFLYDEKLVEGKRIPAYREFIPNPMEETPANLVRSTDDFVDGKGSSGECGGGKEAAAVKGLLTTMLSELVESNDLIDQLGELPTTPRQPYLGEVQRRPPLMTSLQAAFDLFDVDASGTLTNEEVSSALRHLGLSHRDAKVKRFLKELDKNGDNEVDMREFLQGLTPEMAHKIADALETNENMIVTMRAERQKLLEEMAAGNSPRGSSPRGGGPRTPRRQSQAVVLGMAEREEEEMGGSAEVHVDSDTKEEGAAATMLQKRARMKQAQKKVQNKRFLATAEGAEMTSAAMMIQGKARQRKARLEMRKQALVKKRHKLNEASQDEELREFVPRIMEESVFNLMREAMETPLNDAAIAVLEQKLKILHARDPDEDPDIENEILMAEDEKEGIGLIPRFDLNLKPRTFVKIDEE</sequence>
<dbReference type="PROSITE" id="PS00018">
    <property type="entry name" value="EF_HAND_1"/>
    <property type="match status" value="2"/>
</dbReference>
<evidence type="ECO:0000313" key="5">
    <source>
        <dbReference type="Proteomes" id="UP001165082"/>
    </source>
</evidence>
<dbReference type="Pfam" id="PF24291">
    <property type="entry name" value="Ig_CFAP65"/>
    <property type="match status" value="1"/>
</dbReference>
<dbReference type="InterPro" id="IPR002048">
    <property type="entry name" value="EF_hand_dom"/>
</dbReference>
<dbReference type="InterPro" id="IPR018247">
    <property type="entry name" value="EF_Hand_1_Ca_BS"/>
</dbReference>
<dbReference type="CDD" id="cd00051">
    <property type="entry name" value="EFh"/>
    <property type="match status" value="1"/>
</dbReference>